<dbReference type="InterPro" id="IPR002781">
    <property type="entry name" value="TM_pro_TauE-like"/>
</dbReference>
<comment type="similarity">
    <text evidence="2 6">Belongs to the 4-toluene sulfonate uptake permease (TSUP) (TC 2.A.102) family.</text>
</comment>
<keyword evidence="4 6" id="KW-1133">Transmembrane helix</keyword>
<dbReference type="PANTHER" id="PTHR43701">
    <property type="entry name" value="MEMBRANE TRANSPORTER PROTEIN MJ0441-RELATED"/>
    <property type="match status" value="1"/>
</dbReference>
<accession>A0ABS2MU78</accession>
<comment type="subcellular location">
    <subcellularLocation>
        <location evidence="6">Cell membrane</location>
        <topology evidence="6">Multi-pass membrane protein</topology>
    </subcellularLocation>
    <subcellularLocation>
        <location evidence="1">Membrane</location>
        <topology evidence="1">Multi-pass membrane protein</topology>
    </subcellularLocation>
</comment>
<keyword evidence="8" id="KW-1185">Reference proteome</keyword>
<gene>
    <name evidence="7" type="ORF">JOC49_002543</name>
</gene>
<sequence>METIMTILVTFFAGMGAGLGTGFAGMSAAAVISPMLITFLGIDPYMAVGIALSSDVLASAVSAYTYHKNKNLDIKNGLIMMASVLVFTVVGSYVASTLPSATMGGFSVFMTFLLGIKFIVRPVMNTKESMAETSAKKRAIQSIICGIIIGFICGFVGAGGGMMMFLILTSVMGYELKTAVGTSVFIMTFTALTGAVSHFTIGGTPDILTWVLCIVFTLIWARIAAVFANKAKPKTLNRATGIILVVLGVVIMGFRFLH</sequence>
<evidence type="ECO:0000256" key="6">
    <source>
        <dbReference type="RuleBase" id="RU363041"/>
    </source>
</evidence>
<proteinExistence type="inferred from homology"/>
<organism evidence="7 8">
    <name type="scientific">Fusibacter tunisiensis</name>
    <dbReference type="NCBI Taxonomy" id="1008308"/>
    <lineage>
        <taxon>Bacteria</taxon>
        <taxon>Bacillati</taxon>
        <taxon>Bacillota</taxon>
        <taxon>Clostridia</taxon>
        <taxon>Eubacteriales</taxon>
        <taxon>Eubacteriales Family XII. Incertae Sedis</taxon>
        <taxon>Fusibacter</taxon>
    </lineage>
</organism>
<dbReference type="InterPro" id="IPR051598">
    <property type="entry name" value="TSUP/Inactive_protease-like"/>
</dbReference>
<keyword evidence="6" id="KW-1003">Cell membrane</keyword>
<feature type="transmembrane region" description="Helical" evidence="6">
    <location>
        <begin position="179"/>
        <end position="200"/>
    </location>
</feature>
<evidence type="ECO:0000256" key="1">
    <source>
        <dbReference type="ARBA" id="ARBA00004141"/>
    </source>
</evidence>
<feature type="transmembrane region" description="Helical" evidence="6">
    <location>
        <begin position="239"/>
        <end position="257"/>
    </location>
</feature>
<dbReference type="RefSeq" id="WP_204665395.1">
    <property type="nucleotide sequence ID" value="NZ_JAFBDT010000042.1"/>
</dbReference>
<name>A0ABS2MU78_9FIRM</name>
<dbReference type="Proteomes" id="UP000767854">
    <property type="component" value="Unassembled WGS sequence"/>
</dbReference>
<evidence type="ECO:0000256" key="4">
    <source>
        <dbReference type="ARBA" id="ARBA00022989"/>
    </source>
</evidence>
<evidence type="ECO:0000256" key="2">
    <source>
        <dbReference type="ARBA" id="ARBA00009142"/>
    </source>
</evidence>
<evidence type="ECO:0000313" key="7">
    <source>
        <dbReference type="EMBL" id="MBM7562969.1"/>
    </source>
</evidence>
<feature type="transmembrane region" description="Helical" evidence="6">
    <location>
        <begin position="140"/>
        <end position="167"/>
    </location>
</feature>
<protein>
    <recommendedName>
        <fullName evidence="6">Probable membrane transporter protein</fullName>
    </recommendedName>
</protein>
<keyword evidence="5 6" id="KW-0472">Membrane</keyword>
<keyword evidence="3 6" id="KW-0812">Transmembrane</keyword>
<dbReference type="EMBL" id="JAFBDT010000042">
    <property type="protein sequence ID" value="MBM7562969.1"/>
    <property type="molecule type" value="Genomic_DNA"/>
</dbReference>
<reference evidence="7 8" key="1">
    <citation type="submission" date="2021-01" db="EMBL/GenBank/DDBJ databases">
        <title>Genomic Encyclopedia of Type Strains, Phase IV (KMG-IV): sequencing the most valuable type-strain genomes for metagenomic binning, comparative biology and taxonomic classification.</title>
        <authorList>
            <person name="Goeker M."/>
        </authorList>
    </citation>
    <scope>NUCLEOTIDE SEQUENCE [LARGE SCALE GENOMIC DNA]</scope>
    <source>
        <strain evidence="7 8">DSM 24436</strain>
    </source>
</reference>
<feature type="transmembrane region" description="Helical" evidence="6">
    <location>
        <begin position="45"/>
        <end position="66"/>
    </location>
</feature>
<feature type="transmembrane region" description="Helical" evidence="6">
    <location>
        <begin position="207"/>
        <end position="227"/>
    </location>
</feature>
<feature type="transmembrane region" description="Helical" evidence="6">
    <location>
        <begin position="78"/>
        <end position="95"/>
    </location>
</feature>
<comment type="caution">
    <text evidence="7">The sequence shown here is derived from an EMBL/GenBank/DDBJ whole genome shotgun (WGS) entry which is preliminary data.</text>
</comment>
<evidence type="ECO:0000256" key="5">
    <source>
        <dbReference type="ARBA" id="ARBA00023136"/>
    </source>
</evidence>
<dbReference type="Pfam" id="PF01925">
    <property type="entry name" value="TauE"/>
    <property type="match status" value="1"/>
</dbReference>
<dbReference type="PANTHER" id="PTHR43701:SF2">
    <property type="entry name" value="MEMBRANE TRANSPORTER PROTEIN YJNA-RELATED"/>
    <property type="match status" value="1"/>
</dbReference>
<evidence type="ECO:0000256" key="3">
    <source>
        <dbReference type="ARBA" id="ARBA00022692"/>
    </source>
</evidence>
<feature type="transmembrane region" description="Helical" evidence="6">
    <location>
        <begin position="101"/>
        <end position="120"/>
    </location>
</feature>
<evidence type="ECO:0000313" key="8">
    <source>
        <dbReference type="Proteomes" id="UP000767854"/>
    </source>
</evidence>